<reference evidence="2 3" key="1">
    <citation type="submission" date="2021-03" db="EMBL/GenBank/DDBJ databases">
        <title>Sequencing the genomes of 1000 actinobacteria strains.</title>
        <authorList>
            <person name="Klenk H.-P."/>
        </authorList>
    </citation>
    <scope>NUCLEOTIDE SEQUENCE [LARGE SCALE GENOMIC DNA]</scope>
    <source>
        <strain evidence="2 3">DSM 13468</strain>
    </source>
</reference>
<evidence type="ECO:0000313" key="3">
    <source>
        <dbReference type="Proteomes" id="UP000703720"/>
    </source>
</evidence>
<name>A0ABS4WP06_9MICO</name>
<evidence type="ECO:0000313" key="2">
    <source>
        <dbReference type="EMBL" id="MBP2377274.1"/>
    </source>
</evidence>
<keyword evidence="1" id="KW-0812">Transmembrane</keyword>
<keyword evidence="3" id="KW-1185">Reference proteome</keyword>
<proteinExistence type="predicted"/>
<dbReference type="Proteomes" id="UP000703720">
    <property type="component" value="Unassembled WGS sequence"/>
</dbReference>
<keyword evidence="1" id="KW-1133">Transmembrane helix</keyword>
<sequence>MSEPSAEPSLIQQRMALQRRKNFALYSIVFSAVMVAGWVVTLVLDPSALYRWFGPAIFGVGVFIGIFELRKARRAIGEFGGRHGSRAGLQE</sequence>
<comment type="caution">
    <text evidence="2">The sequence shown here is derived from an EMBL/GenBank/DDBJ whole genome shotgun (WGS) entry which is preliminary data.</text>
</comment>
<dbReference type="EMBL" id="JAGIOA010000001">
    <property type="protein sequence ID" value="MBP2377274.1"/>
    <property type="molecule type" value="Genomic_DNA"/>
</dbReference>
<dbReference type="RefSeq" id="WP_210096643.1">
    <property type="nucleotide sequence ID" value="NZ_BAAAIO010000001.1"/>
</dbReference>
<feature type="transmembrane region" description="Helical" evidence="1">
    <location>
        <begin position="50"/>
        <end position="69"/>
    </location>
</feature>
<accession>A0ABS4WP06</accession>
<keyword evidence="1" id="KW-0472">Membrane</keyword>
<organism evidence="2 3">
    <name type="scientific">Microbacterium phyllosphaerae</name>
    <dbReference type="NCBI Taxonomy" id="124798"/>
    <lineage>
        <taxon>Bacteria</taxon>
        <taxon>Bacillati</taxon>
        <taxon>Actinomycetota</taxon>
        <taxon>Actinomycetes</taxon>
        <taxon>Micrococcales</taxon>
        <taxon>Microbacteriaceae</taxon>
        <taxon>Microbacterium</taxon>
    </lineage>
</organism>
<evidence type="ECO:0000256" key="1">
    <source>
        <dbReference type="SAM" id="Phobius"/>
    </source>
</evidence>
<gene>
    <name evidence="2" type="ORF">JOF42_000769</name>
</gene>
<feature type="transmembrane region" description="Helical" evidence="1">
    <location>
        <begin position="23"/>
        <end position="44"/>
    </location>
</feature>
<protein>
    <submittedName>
        <fullName evidence="2">Uncharacterized protein</fullName>
    </submittedName>
</protein>